<dbReference type="RefSeq" id="WP_197002442.1">
    <property type="nucleotide sequence ID" value="NZ_BONS01000003.1"/>
</dbReference>
<accession>A0A8J7G7U7</accession>
<dbReference type="InterPro" id="IPR052544">
    <property type="entry name" value="Bacteriocin_Proc_Enz"/>
</dbReference>
<dbReference type="Pfam" id="PF00881">
    <property type="entry name" value="Nitroreductase"/>
    <property type="match status" value="1"/>
</dbReference>
<gene>
    <name evidence="2" type="ORF">IW245_001512</name>
</gene>
<evidence type="ECO:0000259" key="1">
    <source>
        <dbReference type="Pfam" id="PF00881"/>
    </source>
</evidence>
<dbReference type="CDD" id="cd02142">
    <property type="entry name" value="McbC_SagB-like_oxidoreductase"/>
    <property type="match status" value="1"/>
</dbReference>
<keyword evidence="3" id="KW-1185">Reference proteome</keyword>
<dbReference type="InterPro" id="IPR020051">
    <property type="entry name" value="SagB-type_dehydrogenase"/>
</dbReference>
<dbReference type="InterPro" id="IPR029479">
    <property type="entry name" value="Nitroreductase"/>
</dbReference>
<feature type="domain" description="Nitroreductase" evidence="1">
    <location>
        <begin position="124"/>
        <end position="307"/>
    </location>
</feature>
<dbReference type="AlphaFoldDB" id="A0A8J7G7U7"/>
<reference evidence="2" key="1">
    <citation type="submission" date="2020-11" db="EMBL/GenBank/DDBJ databases">
        <title>Sequencing the genomes of 1000 actinobacteria strains.</title>
        <authorList>
            <person name="Klenk H.-P."/>
        </authorList>
    </citation>
    <scope>NUCLEOTIDE SEQUENCE</scope>
    <source>
        <strain evidence="2">DSM 45356</strain>
    </source>
</reference>
<comment type="caution">
    <text evidence="2">The sequence shown here is derived from an EMBL/GenBank/DDBJ whole genome shotgun (WGS) entry which is preliminary data.</text>
</comment>
<name>A0A8J7G7U7_9ACTN</name>
<dbReference type="PANTHER" id="PTHR43745">
    <property type="entry name" value="NITROREDUCTASE MJ1384-RELATED"/>
    <property type="match status" value="1"/>
</dbReference>
<dbReference type="GO" id="GO:0016491">
    <property type="term" value="F:oxidoreductase activity"/>
    <property type="evidence" value="ECO:0007669"/>
    <property type="project" value="InterPro"/>
</dbReference>
<proteinExistence type="predicted"/>
<sequence>MPYRRSKEEVEAAAGEVDYLRTVGSFAMQHTIVSIYSPSTVVKTPETTIRGRWATPGEDFSGEQLLLNYRPDNARISFQLGIGRFFEPDAVLTACHAELEEDLRAVATLPKPKRIRTGLSAVVDNRRSTRDFGKDPVSLADLATVLHHAQGMTGELPYGNPNDPHGVIRLRTVPSGGGLYPVTLFVQAFHVDGLADGAYEYLPHAHALGVVEFDGDPASVLRSVDFDVAGSGFVLTYVYNLLHNSRKYGDAGVVFGLIEVGGISQTVHLTRTALALAGVDQGGYDKQGIERALGLDGLSRHVVHMTVIGQEG</sequence>
<dbReference type="NCBIfam" id="TIGR03605">
    <property type="entry name" value="antibiot_sagB"/>
    <property type="match status" value="1"/>
</dbReference>
<dbReference type="InterPro" id="IPR000415">
    <property type="entry name" value="Nitroreductase-like"/>
</dbReference>
<dbReference type="Gene3D" id="3.40.109.10">
    <property type="entry name" value="NADH Oxidase"/>
    <property type="match status" value="1"/>
</dbReference>
<dbReference type="SUPFAM" id="SSF55469">
    <property type="entry name" value="FMN-dependent nitroreductase-like"/>
    <property type="match status" value="1"/>
</dbReference>
<organism evidence="2 3">
    <name type="scientific">Longispora fulva</name>
    <dbReference type="NCBI Taxonomy" id="619741"/>
    <lineage>
        <taxon>Bacteria</taxon>
        <taxon>Bacillati</taxon>
        <taxon>Actinomycetota</taxon>
        <taxon>Actinomycetes</taxon>
        <taxon>Micromonosporales</taxon>
        <taxon>Micromonosporaceae</taxon>
        <taxon>Longispora</taxon>
    </lineage>
</organism>
<evidence type="ECO:0000313" key="3">
    <source>
        <dbReference type="Proteomes" id="UP000622552"/>
    </source>
</evidence>
<evidence type="ECO:0000313" key="2">
    <source>
        <dbReference type="EMBL" id="MBG6135318.1"/>
    </source>
</evidence>
<dbReference type="EMBL" id="JADOUF010000001">
    <property type="protein sequence ID" value="MBG6135318.1"/>
    <property type="molecule type" value="Genomic_DNA"/>
</dbReference>
<dbReference type="Proteomes" id="UP000622552">
    <property type="component" value="Unassembled WGS sequence"/>
</dbReference>
<dbReference type="PANTHER" id="PTHR43745:SF2">
    <property type="entry name" value="NITROREDUCTASE MJ1384-RELATED"/>
    <property type="match status" value="1"/>
</dbReference>
<protein>
    <submittedName>
        <fullName evidence="2">SagB-type dehydrogenase family enzyme</fullName>
    </submittedName>
</protein>